<dbReference type="InterPro" id="IPR020904">
    <property type="entry name" value="Sc_DH/Rdtase_CS"/>
</dbReference>
<comment type="similarity">
    <text evidence="1">Belongs to the short-chain dehydrogenases/reductases (SDR) family.</text>
</comment>
<evidence type="ECO:0000313" key="3">
    <source>
        <dbReference type="EMBL" id="QIE56707.1"/>
    </source>
</evidence>
<reference evidence="3 4" key="1">
    <citation type="submission" date="2020-02" db="EMBL/GenBank/DDBJ databases">
        <title>complete genome sequence of Rhodobacteraceae bacterium.</title>
        <authorList>
            <person name="Park J."/>
            <person name="Kim Y.-S."/>
            <person name="Kim K.-H."/>
        </authorList>
    </citation>
    <scope>NUCLEOTIDE SEQUENCE [LARGE SCALE GENOMIC DNA]</scope>
    <source>
        <strain evidence="3 4">RR4-56</strain>
    </source>
</reference>
<dbReference type="NCBIfam" id="NF005559">
    <property type="entry name" value="PRK07231.1"/>
    <property type="match status" value="1"/>
</dbReference>
<dbReference type="InterPro" id="IPR036291">
    <property type="entry name" value="NAD(P)-bd_dom_sf"/>
</dbReference>
<organism evidence="3 4">
    <name type="scientific">Pikeienuella piscinae</name>
    <dbReference type="NCBI Taxonomy" id="2748098"/>
    <lineage>
        <taxon>Bacteria</taxon>
        <taxon>Pseudomonadati</taxon>
        <taxon>Pseudomonadota</taxon>
        <taxon>Alphaproteobacteria</taxon>
        <taxon>Rhodobacterales</taxon>
        <taxon>Paracoccaceae</taxon>
        <taxon>Pikeienuella</taxon>
    </lineage>
</organism>
<dbReference type="PANTHER" id="PTHR43669:SF3">
    <property type="entry name" value="ALCOHOL DEHYDROGENASE, PUTATIVE (AFU_ORTHOLOGUE AFUA_3G03445)-RELATED"/>
    <property type="match status" value="1"/>
</dbReference>
<keyword evidence="2" id="KW-0560">Oxidoreductase</keyword>
<gene>
    <name evidence="3" type="ORF">G5B40_15465</name>
</gene>
<name>A0A7L5C1L5_9RHOB</name>
<dbReference type="EMBL" id="CP049056">
    <property type="protein sequence ID" value="QIE56707.1"/>
    <property type="molecule type" value="Genomic_DNA"/>
</dbReference>
<dbReference type="InterPro" id="IPR002347">
    <property type="entry name" value="SDR_fam"/>
</dbReference>
<dbReference type="GO" id="GO:0016491">
    <property type="term" value="F:oxidoreductase activity"/>
    <property type="evidence" value="ECO:0007669"/>
    <property type="project" value="UniProtKB-KW"/>
</dbReference>
<evidence type="ECO:0000256" key="1">
    <source>
        <dbReference type="ARBA" id="ARBA00006484"/>
    </source>
</evidence>
<dbReference type="KEGG" id="hdh:G5B40_15465"/>
<accession>A0A7L5C1L5</accession>
<dbReference type="AlphaFoldDB" id="A0A7L5C1L5"/>
<keyword evidence="4" id="KW-1185">Reference proteome</keyword>
<dbReference type="PANTHER" id="PTHR43669">
    <property type="entry name" value="5-KETO-D-GLUCONATE 5-REDUCTASE"/>
    <property type="match status" value="1"/>
</dbReference>
<dbReference type="PROSITE" id="PS00061">
    <property type="entry name" value="ADH_SHORT"/>
    <property type="match status" value="1"/>
</dbReference>
<dbReference type="RefSeq" id="WP_165100342.1">
    <property type="nucleotide sequence ID" value="NZ_CP049056.1"/>
</dbReference>
<dbReference type="Proteomes" id="UP000503336">
    <property type="component" value="Chromosome"/>
</dbReference>
<dbReference type="Gene3D" id="3.40.50.720">
    <property type="entry name" value="NAD(P)-binding Rossmann-like Domain"/>
    <property type="match status" value="1"/>
</dbReference>
<dbReference type="PRINTS" id="PR00081">
    <property type="entry name" value="GDHRDH"/>
</dbReference>
<evidence type="ECO:0000256" key="2">
    <source>
        <dbReference type="ARBA" id="ARBA00023002"/>
    </source>
</evidence>
<evidence type="ECO:0000313" key="4">
    <source>
        <dbReference type="Proteomes" id="UP000503336"/>
    </source>
</evidence>
<proteinExistence type="inferred from homology"/>
<dbReference type="CDD" id="cd05233">
    <property type="entry name" value="SDR_c"/>
    <property type="match status" value="1"/>
</dbReference>
<sequence length="254" mass="26420">MSRLAGKIAIVTGAASGIGAAAARRFAKEGARVLLADISDRVEEVAAEIGDAARWIVADHTKESDCRAVVTAAVEAFGALHILHNNAGIPQHGGAEDIAPEEFRKVVDANLTGPFLMAQAAIPALRTAAEAGMDASILFTGSIQSLMVRPGFTAYAASKHGVGGLVGSIALEYAPIPIRVNAVCPGTIDTPLVRDIARKSGDEEGWLKRFREGIPIGRMIEVEEIAAAAVFLSSDEARAITGIMMPVDGGLTAR</sequence>
<protein>
    <submittedName>
        <fullName evidence="3">SDR family oxidoreductase</fullName>
    </submittedName>
</protein>
<dbReference type="Pfam" id="PF13561">
    <property type="entry name" value="adh_short_C2"/>
    <property type="match status" value="1"/>
</dbReference>
<dbReference type="FunFam" id="3.40.50.720:FF:000084">
    <property type="entry name" value="Short-chain dehydrogenase reductase"/>
    <property type="match status" value="1"/>
</dbReference>
<dbReference type="PRINTS" id="PR00080">
    <property type="entry name" value="SDRFAMILY"/>
</dbReference>
<dbReference type="SUPFAM" id="SSF51735">
    <property type="entry name" value="NAD(P)-binding Rossmann-fold domains"/>
    <property type="match status" value="1"/>
</dbReference>